<dbReference type="OrthoDB" id="305469at2"/>
<protein>
    <recommendedName>
        <fullName evidence="1">M23ase beta-sheet core domain-containing protein</fullName>
    </recommendedName>
</protein>
<dbReference type="STRING" id="1963862.B4O97_12575"/>
<dbReference type="GO" id="GO:0004222">
    <property type="term" value="F:metalloendopeptidase activity"/>
    <property type="evidence" value="ECO:0007669"/>
    <property type="project" value="TreeGrafter"/>
</dbReference>
<proteinExistence type="predicted"/>
<dbReference type="AlphaFoldDB" id="A0A1Y1RWB6"/>
<keyword evidence="3" id="KW-1185">Reference proteome</keyword>
<dbReference type="InterPro" id="IPR011055">
    <property type="entry name" value="Dup_hybrid_motif"/>
</dbReference>
<gene>
    <name evidence="2" type="ORF">B4O97_12575</name>
</gene>
<dbReference type="Pfam" id="PF01551">
    <property type="entry name" value="Peptidase_M23"/>
    <property type="match status" value="1"/>
</dbReference>
<dbReference type="PANTHER" id="PTHR21666">
    <property type="entry name" value="PEPTIDASE-RELATED"/>
    <property type="match status" value="1"/>
</dbReference>
<dbReference type="EMBL" id="MWQY01000013">
    <property type="protein sequence ID" value="ORC34470.1"/>
    <property type="molecule type" value="Genomic_DNA"/>
</dbReference>
<evidence type="ECO:0000259" key="1">
    <source>
        <dbReference type="Pfam" id="PF01551"/>
    </source>
</evidence>
<organism evidence="2 3">
    <name type="scientific">Marispirochaeta aestuarii</name>
    <dbReference type="NCBI Taxonomy" id="1963862"/>
    <lineage>
        <taxon>Bacteria</taxon>
        <taxon>Pseudomonadati</taxon>
        <taxon>Spirochaetota</taxon>
        <taxon>Spirochaetia</taxon>
        <taxon>Spirochaetales</taxon>
        <taxon>Spirochaetaceae</taxon>
        <taxon>Marispirochaeta</taxon>
    </lineage>
</organism>
<name>A0A1Y1RWB6_9SPIO</name>
<feature type="domain" description="M23ase beta-sheet core" evidence="1">
    <location>
        <begin position="184"/>
        <end position="278"/>
    </location>
</feature>
<dbReference type="InterPro" id="IPR050570">
    <property type="entry name" value="Cell_wall_metabolism_enzyme"/>
</dbReference>
<dbReference type="CDD" id="cd12797">
    <property type="entry name" value="M23_peptidase"/>
    <property type="match status" value="1"/>
</dbReference>
<dbReference type="Gene3D" id="2.70.70.10">
    <property type="entry name" value="Glucose Permease (Domain IIA)"/>
    <property type="match status" value="1"/>
</dbReference>
<dbReference type="RefSeq" id="WP_083051303.1">
    <property type="nucleotide sequence ID" value="NZ_CAXXQO010000004.1"/>
</dbReference>
<comment type="caution">
    <text evidence="2">The sequence shown here is derived from an EMBL/GenBank/DDBJ whole genome shotgun (WGS) entry which is preliminary data.</text>
</comment>
<dbReference type="SUPFAM" id="SSF51261">
    <property type="entry name" value="Duplicated hybrid motif"/>
    <property type="match status" value="1"/>
</dbReference>
<evidence type="ECO:0000313" key="3">
    <source>
        <dbReference type="Proteomes" id="UP000192343"/>
    </source>
</evidence>
<sequence>MKRLPVSVALLLVPLLLLSAWDVDLSLAAPGGIVSVVSHEGDELAGGAELRYQGRTLSASEAISTEESYIILLPIPCDLSGSLIELYVRDAGDALTSLEIPIAVREFIHEEIPLSIAMSELRQSDDPRKIEESRRMWELLGRFDPAASLAEEVLILPVGEARKSSSYGDRRLFIYTDGEKSRSLHYGIDYAVPVGTSVAAAAGGRVVLAAERMLTGFSIVLEHGPGIFSIYYHLDALAVEEGEFVEQGDILGTSGMTGLATGPHLHWELRINRIPVDPLLFTARPFVSSGTASSLNVDTDP</sequence>
<reference evidence="2 3" key="1">
    <citation type="submission" date="2017-03" db="EMBL/GenBank/DDBJ databases">
        <title>Draft Genome sequence of Marispirochaeta sp. strain JC444.</title>
        <authorList>
            <person name="Shivani Y."/>
            <person name="Subhash Y."/>
            <person name="Sasikala C."/>
            <person name="Ramana C."/>
        </authorList>
    </citation>
    <scope>NUCLEOTIDE SEQUENCE [LARGE SCALE GENOMIC DNA]</scope>
    <source>
        <strain evidence="2 3">JC444</strain>
    </source>
</reference>
<dbReference type="PANTHER" id="PTHR21666:SF290">
    <property type="entry name" value="PEPTIDASE M23 DOMAIN PROTEIN"/>
    <property type="match status" value="1"/>
</dbReference>
<dbReference type="Proteomes" id="UP000192343">
    <property type="component" value="Unassembled WGS sequence"/>
</dbReference>
<accession>A0A1Y1RWB6</accession>
<evidence type="ECO:0000313" key="2">
    <source>
        <dbReference type="EMBL" id="ORC34470.1"/>
    </source>
</evidence>
<dbReference type="InterPro" id="IPR016047">
    <property type="entry name" value="M23ase_b-sheet_dom"/>
</dbReference>